<keyword evidence="8" id="KW-0325">Glycoprotein</keyword>
<dbReference type="PANTHER" id="PTHR10157:SF23">
    <property type="entry name" value="MOXD1 HOMOLOG 1"/>
    <property type="match status" value="1"/>
</dbReference>
<dbReference type="PANTHER" id="PTHR10157">
    <property type="entry name" value="DOPAMINE BETA HYDROXYLASE RELATED"/>
    <property type="match status" value="1"/>
</dbReference>
<sequence>MRLETAAAALAALAATLTATTSAHKTYQQSIPNGDKVVDDNGDSVGGVGHARTSGGGARNQFGLDFADAGHEWTVALCNKDSDGDGLSNGVELGDPDCEWKEGDTPRFDAGISHPGVASTTRSSFSYCDNYTEIAGTESFNVTMPGYTVPAKDTTYAKYLFDSIPSGTSYVTRIAPIVEQEQVVHHMLLYECDDSTEVRDAFETPSEAGTMAGCRDLVYAWAVGGEAFCLPENVGFKLSSAGRVLVIEVHYDNPTGLTGLSDSSGLQLFYVDESEVDTETFQPAAWAWIGAAFSEISIPAGKSYYELSATGVLPDVLPDGGINIFAVFEHGHKIATKIWTTVTPGNKASESFLASCNPNYDFDLQEAKSIEDQINLNAGDRMTVHCVYNSTSRTSTTEGGDATEDEMCIGLFMYYPAANTELRALVHDVKSSTAPLYLQYDATVSCGSTADTAYGFGSWMISAPKQLGIHGILMVLAWIFLIPGGTVPPLLFKHKEGNKWFLAHKSMMGLGIVFTLVAFFLIVPYKWGDNFGTTHGKIGLTIVILVLVHTALATLRPAKGERRRGSWEWVHHILGRVLVPLALFNVILGLDQLEIYFAPGPSGPLKILFIVIFCLGVIGTVFAFFWRRSATEGKDHKSTVEPSRSST</sequence>
<dbReference type="InterPro" id="IPR014784">
    <property type="entry name" value="Cu2_ascorb_mOase-like_C"/>
</dbReference>
<protein>
    <submittedName>
        <fullName evidence="13">DBH-like monooxygenase protein 1</fullName>
    </submittedName>
</protein>
<dbReference type="InterPro" id="IPR008977">
    <property type="entry name" value="PHM/PNGase_F_dom_sf"/>
</dbReference>
<dbReference type="Pfam" id="PF24784">
    <property type="entry name" value="Temptin_C"/>
    <property type="match status" value="1"/>
</dbReference>
<feature type="transmembrane region" description="Helical" evidence="10">
    <location>
        <begin position="537"/>
        <end position="555"/>
    </location>
</feature>
<dbReference type="EMBL" id="BEYU01000012">
    <property type="protein sequence ID" value="GBG25331.1"/>
    <property type="molecule type" value="Genomic_DNA"/>
</dbReference>
<evidence type="ECO:0000259" key="12">
    <source>
        <dbReference type="PROSITE" id="PS50939"/>
    </source>
</evidence>
<feature type="domain" description="Cytochrome b561" evidence="12">
    <location>
        <begin position="425"/>
        <end position="631"/>
    </location>
</feature>
<evidence type="ECO:0000313" key="13">
    <source>
        <dbReference type="EMBL" id="GBG25331.1"/>
    </source>
</evidence>
<dbReference type="InterPro" id="IPR024548">
    <property type="entry name" value="Cu2_monoox_C"/>
</dbReference>
<gene>
    <name evidence="13" type="ORF">FCC1311_015492</name>
</gene>
<dbReference type="Gene3D" id="1.20.120.1770">
    <property type="match status" value="1"/>
</dbReference>
<feature type="transmembrane region" description="Helical" evidence="10">
    <location>
        <begin position="607"/>
        <end position="626"/>
    </location>
</feature>
<dbReference type="GO" id="GO:0016020">
    <property type="term" value="C:membrane"/>
    <property type="evidence" value="ECO:0007669"/>
    <property type="project" value="UniProtKB-SubCell"/>
</dbReference>
<dbReference type="InParanoid" id="A0A2R5GB27"/>
<evidence type="ECO:0000256" key="11">
    <source>
        <dbReference type="SAM" id="SignalP"/>
    </source>
</evidence>
<evidence type="ECO:0000256" key="2">
    <source>
        <dbReference type="ARBA" id="ARBA00022448"/>
    </source>
</evidence>
<dbReference type="Pfam" id="PF03712">
    <property type="entry name" value="Cu2_monoox_C"/>
    <property type="match status" value="1"/>
</dbReference>
<feature type="transmembrane region" description="Helical" evidence="10">
    <location>
        <begin position="507"/>
        <end position="525"/>
    </location>
</feature>
<evidence type="ECO:0000256" key="8">
    <source>
        <dbReference type="ARBA" id="ARBA00023180"/>
    </source>
</evidence>
<reference evidence="13 14" key="1">
    <citation type="submission" date="2017-12" db="EMBL/GenBank/DDBJ databases">
        <title>Sequencing, de novo assembly and annotation of complete genome of a new Thraustochytrid species, strain FCC1311.</title>
        <authorList>
            <person name="Sedici K."/>
            <person name="Godart F."/>
            <person name="Aiese Cigliano R."/>
            <person name="Sanseverino W."/>
            <person name="Barakat M."/>
            <person name="Ortet P."/>
            <person name="Marechal E."/>
            <person name="Cagnac O."/>
            <person name="Amato A."/>
        </authorList>
    </citation>
    <scope>NUCLEOTIDE SEQUENCE [LARGE SCALE GENOMIC DNA]</scope>
</reference>
<dbReference type="Gene3D" id="2.60.120.230">
    <property type="match status" value="1"/>
</dbReference>
<organism evidence="13 14">
    <name type="scientific">Hondaea fermentalgiana</name>
    <dbReference type="NCBI Taxonomy" id="2315210"/>
    <lineage>
        <taxon>Eukaryota</taxon>
        <taxon>Sar</taxon>
        <taxon>Stramenopiles</taxon>
        <taxon>Bigyra</taxon>
        <taxon>Labyrinthulomycetes</taxon>
        <taxon>Thraustochytrida</taxon>
        <taxon>Thraustochytriidae</taxon>
        <taxon>Hondaea</taxon>
    </lineage>
</organism>
<accession>A0A2R5GB27</accession>
<dbReference type="InterPro" id="IPR057626">
    <property type="entry name" value="S-S_Temptin"/>
</dbReference>
<dbReference type="InterPro" id="IPR000323">
    <property type="entry name" value="Cu2_ascorb_mOase_N"/>
</dbReference>
<keyword evidence="6 10" id="KW-0472">Membrane</keyword>
<evidence type="ECO:0000256" key="9">
    <source>
        <dbReference type="SAM" id="MobiDB-lite"/>
    </source>
</evidence>
<evidence type="ECO:0000256" key="5">
    <source>
        <dbReference type="ARBA" id="ARBA00022989"/>
    </source>
</evidence>
<keyword evidence="13" id="KW-0560">Oxidoreductase</keyword>
<keyword evidence="4" id="KW-0249">Electron transport</keyword>
<dbReference type="AlphaFoldDB" id="A0A2R5GB27"/>
<dbReference type="Gene3D" id="2.60.120.310">
    <property type="entry name" value="Copper type II, ascorbate-dependent monooxygenase, N-terminal domain"/>
    <property type="match status" value="1"/>
</dbReference>
<keyword evidence="2" id="KW-0813">Transport</keyword>
<feature type="chain" id="PRO_5015303202" evidence="11">
    <location>
        <begin position="24"/>
        <end position="647"/>
    </location>
</feature>
<feature type="region of interest" description="Disordered" evidence="9">
    <location>
        <begin position="31"/>
        <end position="54"/>
    </location>
</feature>
<keyword evidence="7" id="KW-1015">Disulfide bond</keyword>
<evidence type="ECO:0000256" key="7">
    <source>
        <dbReference type="ARBA" id="ARBA00023157"/>
    </source>
</evidence>
<dbReference type="Pfam" id="PF01082">
    <property type="entry name" value="Cu2_monooxygen"/>
    <property type="match status" value="1"/>
</dbReference>
<dbReference type="InterPro" id="IPR036939">
    <property type="entry name" value="Cu2_ascorb_mOase_N_sf"/>
</dbReference>
<dbReference type="GO" id="GO:0004500">
    <property type="term" value="F:dopamine beta-monooxygenase activity"/>
    <property type="evidence" value="ECO:0007669"/>
    <property type="project" value="InterPro"/>
</dbReference>
<dbReference type="SMART" id="SM00665">
    <property type="entry name" value="B561"/>
    <property type="match status" value="1"/>
</dbReference>
<evidence type="ECO:0000256" key="3">
    <source>
        <dbReference type="ARBA" id="ARBA00022692"/>
    </source>
</evidence>
<feature type="signal peptide" evidence="11">
    <location>
        <begin position="1"/>
        <end position="23"/>
    </location>
</feature>
<dbReference type="PROSITE" id="PS50939">
    <property type="entry name" value="CYTOCHROME_B561"/>
    <property type="match status" value="1"/>
</dbReference>
<dbReference type="SUPFAM" id="SSF49742">
    <property type="entry name" value="PHM/PNGase F"/>
    <property type="match status" value="2"/>
</dbReference>
<keyword evidence="14" id="KW-1185">Reference proteome</keyword>
<dbReference type="Pfam" id="PF03188">
    <property type="entry name" value="Cytochrom_B561"/>
    <property type="match status" value="1"/>
</dbReference>
<dbReference type="InterPro" id="IPR006593">
    <property type="entry name" value="Cyt_b561/ferric_Rdtase_TM"/>
</dbReference>
<dbReference type="InterPro" id="IPR000945">
    <property type="entry name" value="DBH-like"/>
</dbReference>
<feature type="transmembrane region" description="Helical" evidence="10">
    <location>
        <begin position="567"/>
        <end position="587"/>
    </location>
</feature>
<name>A0A2R5GB27_9STRA</name>
<keyword evidence="3 10" id="KW-0812">Transmembrane</keyword>
<keyword evidence="5 10" id="KW-1133">Transmembrane helix</keyword>
<feature type="transmembrane region" description="Helical" evidence="10">
    <location>
        <begin position="467"/>
        <end position="487"/>
    </location>
</feature>
<keyword evidence="13" id="KW-0503">Monooxygenase</keyword>
<dbReference type="OrthoDB" id="129121at2759"/>
<evidence type="ECO:0000256" key="10">
    <source>
        <dbReference type="SAM" id="Phobius"/>
    </source>
</evidence>
<keyword evidence="11" id="KW-0732">Signal</keyword>
<evidence type="ECO:0000256" key="1">
    <source>
        <dbReference type="ARBA" id="ARBA00004370"/>
    </source>
</evidence>
<evidence type="ECO:0000313" key="14">
    <source>
        <dbReference type="Proteomes" id="UP000241890"/>
    </source>
</evidence>
<comment type="caution">
    <text evidence="13">The sequence shown here is derived from an EMBL/GenBank/DDBJ whole genome shotgun (WGS) entry which is preliminary data.</text>
</comment>
<dbReference type="CDD" id="cd08760">
    <property type="entry name" value="Cyt_b561_FRRS1_like"/>
    <property type="match status" value="1"/>
</dbReference>
<evidence type="ECO:0000256" key="4">
    <source>
        <dbReference type="ARBA" id="ARBA00022982"/>
    </source>
</evidence>
<proteinExistence type="predicted"/>
<dbReference type="GO" id="GO:0005507">
    <property type="term" value="F:copper ion binding"/>
    <property type="evidence" value="ECO:0007669"/>
    <property type="project" value="InterPro"/>
</dbReference>
<comment type="subcellular location">
    <subcellularLocation>
        <location evidence="1">Membrane</location>
    </subcellularLocation>
</comment>
<feature type="compositionally biased region" description="Gly residues" evidence="9">
    <location>
        <begin position="44"/>
        <end position="54"/>
    </location>
</feature>
<dbReference type="Proteomes" id="UP000241890">
    <property type="component" value="Unassembled WGS sequence"/>
</dbReference>
<evidence type="ECO:0000256" key="6">
    <source>
        <dbReference type="ARBA" id="ARBA00023136"/>
    </source>
</evidence>